<dbReference type="InterPro" id="IPR010982">
    <property type="entry name" value="Lambda_DNA-bd_dom_sf"/>
</dbReference>
<dbReference type="InterPro" id="IPR001761">
    <property type="entry name" value="Peripla_BP/Lac1_sug-bd_dom"/>
</dbReference>
<sequence>MIDVEVQQPQKVTRRATGTVTLDEVAALAGVSPSTVSRAIRSPDQVSVAAYEAVMRAVRATNYVPNRAASNLASNRSGTVAAVMPAMSYSVFADTVHGLEAVLSAAGIQLFLGTTGYDEAREEEVLRAFLGRRPDGIVLVGASHTDGTRELLQRSQIPIVETWDWTDDPIDSLVGFSNRDAFSAMTQYVVDAGYRHPTFAGWLTGADSRAHARRDGFRDTISRLLPDEPVRILDTGARGISVDAGGWLLEQARERHPETDVLVCASDIFATGALLAAHRRGIHVPTEIAVTGFGDFEMSRHLPPPLTTIQTPNESIGRRAGELILERIADPHAESVSIDLGFTLMVRESA</sequence>
<feature type="domain" description="HTH lacI-type" evidence="4">
    <location>
        <begin position="20"/>
        <end position="74"/>
    </location>
</feature>
<dbReference type="GO" id="GO:0000976">
    <property type="term" value="F:transcription cis-regulatory region binding"/>
    <property type="evidence" value="ECO:0007669"/>
    <property type="project" value="TreeGrafter"/>
</dbReference>
<reference evidence="5" key="3">
    <citation type="submission" date="2022-06" db="EMBL/GenBank/DDBJ databases">
        <title>Genomic Encyclopedia of Type Strains, Phase III (KMG-III): the genomes of soil and plant-associated and newly described type strains.</title>
        <authorList>
            <person name="Whitman W."/>
        </authorList>
    </citation>
    <scope>NUCLEOTIDE SEQUENCE</scope>
    <source>
        <strain evidence="5">CPCC 202695</strain>
    </source>
</reference>
<dbReference type="EMBL" id="LT629755">
    <property type="protein sequence ID" value="SDT40736.1"/>
    <property type="molecule type" value="Genomic_DNA"/>
</dbReference>
<protein>
    <submittedName>
        <fullName evidence="5">LacI family gluconate utilization system Gnt-I transcriptional repressor</fullName>
    </submittedName>
    <submittedName>
        <fullName evidence="6">Transcriptional regulator, LacI family</fullName>
    </submittedName>
</protein>
<evidence type="ECO:0000256" key="1">
    <source>
        <dbReference type="ARBA" id="ARBA00023015"/>
    </source>
</evidence>
<evidence type="ECO:0000313" key="8">
    <source>
        <dbReference type="Proteomes" id="UP000893823"/>
    </source>
</evidence>
<dbReference type="RefSeq" id="WP_166670895.1">
    <property type="nucleotide sequence ID" value="NZ_BMDN01000002.1"/>
</dbReference>
<keyword evidence="1" id="KW-0805">Transcription regulation</keyword>
<dbReference type="PROSITE" id="PS00356">
    <property type="entry name" value="HTH_LACI_1"/>
    <property type="match status" value="1"/>
</dbReference>
<dbReference type="STRING" id="589382.SAMN04489721_3500"/>
<evidence type="ECO:0000256" key="3">
    <source>
        <dbReference type="ARBA" id="ARBA00023163"/>
    </source>
</evidence>
<evidence type="ECO:0000313" key="7">
    <source>
        <dbReference type="Proteomes" id="UP000199482"/>
    </source>
</evidence>
<evidence type="ECO:0000313" key="5">
    <source>
        <dbReference type="EMBL" id="MCP2367422.1"/>
    </source>
</evidence>
<dbReference type="Proteomes" id="UP000893823">
    <property type="component" value="Unassembled WGS sequence"/>
</dbReference>
<keyword evidence="2" id="KW-0238">DNA-binding</keyword>
<dbReference type="SUPFAM" id="SSF47413">
    <property type="entry name" value="lambda repressor-like DNA-binding domains"/>
    <property type="match status" value="1"/>
</dbReference>
<keyword evidence="3" id="KW-0804">Transcription</keyword>
<dbReference type="EMBL" id="SODL02000002">
    <property type="protein sequence ID" value="MCP2367422.1"/>
    <property type="molecule type" value="Genomic_DNA"/>
</dbReference>
<keyword evidence="8" id="KW-1185">Reference proteome</keyword>
<reference evidence="7" key="2">
    <citation type="submission" date="2016-10" db="EMBL/GenBank/DDBJ databases">
        <authorList>
            <person name="Varghese N."/>
            <person name="Submissions S."/>
        </authorList>
    </citation>
    <scope>NUCLEOTIDE SEQUENCE [LARGE SCALE GENOMIC DNA]</scope>
    <source>
        <strain evidence="7">CPCC 202695</strain>
    </source>
</reference>
<evidence type="ECO:0000313" key="6">
    <source>
        <dbReference type="EMBL" id="SDT40736.1"/>
    </source>
</evidence>
<reference evidence="6" key="1">
    <citation type="submission" date="2016-10" db="EMBL/GenBank/DDBJ databases">
        <authorList>
            <person name="de Groot N.N."/>
        </authorList>
    </citation>
    <scope>NUCLEOTIDE SEQUENCE [LARGE SCALE GENOMIC DNA]</scope>
    <source>
        <strain evidence="6">CPCC 202695</strain>
    </source>
</reference>
<evidence type="ECO:0000259" key="4">
    <source>
        <dbReference type="PROSITE" id="PS50932"/>
    </source>
</evidence>
<dbReference type="Pfam" id="PF00532">
    <property type="entry name" value="Peripla_BP_1"/>
    <property type="match status" value="1"/>
</dbReference>
<dbReference type="GO" id="GO:0003700">
    <property type="term" value="F:DNA-binding transcription factor activity"/>
    <property type="evidence" value="ECO:0007669"/>
    <property type="project" value="TreeGrafter"/>
</dbReference>
<name>A0A1H2A5K1_9MICO</name>
<dbReference type="Pfam" id="PF00356">
    <property type="entry name" value="LacI"/>
    <property type="match status" value="1"/>
</dbReference>
<dbReference type="PANTHER" id="PTHR30146:SF33">
    <property type="entry name" value="TRANSCRIPTIONAL REGULATOR"/>
    <property type="match status" value="1"/>
</dbReference>
<evidence type="ECO:0000256" key="2">
    <source>
        <dbReference type="ARBA" id="ARBA00023125"/>
    </source>
</evidence>
<gene>
    <name evidence="5" type="ORF">BCL57_001576</name>
    <name evidence="6" type="ORF">SAMN04489721_3500</name>
</gene>
<dbReference type="PROSITE" id="PS50932">
    <property type="entry name" value="HTH_LACI_2"/>
    <property type="match status" value="1"/>
</dbReference>
<dbReference type="SMART" id="SM00354">
    <property type="entry name" value="HTH_LACI"/>
    <property type="match status" value="1"/>
</dbReference>
<dbReference type="InterPro" id="IPR000843">
    <property type="entry name" value="HTH_LacI"/>
</dbReference>
<dbReference type="PANTHER" id="PTHR30146">
    <property type="entry name" value="LACI-RELATED TRANSCRIPTIONAL REPRESSOR"/>
    <property type="match status" value="1"/>
</dbReference>
<organism evidence="6 7">
    <name type="scientific">Agromyces flavus</name>
    <dbReference type="NCBI Taxonomy" id="589382"/>
    <lineage>
        <taxon>Bacteria</taxon>
        <taxon>Bacillati</taxon>
        <taxon>Actinomycetota</taxon>
        <taxon>Actinomycetes</taxon>
        <taxon>Micrococcales</taxon>
        <taxon>Microbacteriaceae</taxon>
        <taxon>Agromyces</taxon>
    </lineage>
</organism>
<dbReference type="Proteomes" id="UP000199482">
    <property type="component" value="Chromosome I"/>
</dbReference>
<dbReference type="CDD" id="cd01392">
    <property type="entry name" value="HTH_LacI"/>
    <property type="match status" value="1"/>
</dbReference>
<accession>A0A1H2A5K1</accession>
<dbReference type="Gene3D" id="3.40.50.2300">
    <property type="match status" value="2"/>
</dbReference>
<dbReference type="SUPFAM" id="SSF53822">
    <property type="entry name" value="Periplasmic binding protein-like I"/>
    <property type="match status" value="1"/>
</dbReference>
<dbReference type="CDD" id="cd01575">
    <property type="entry name" value="PBP1_GntR"/>
    <property type="match status" value="1"/>
</dbReference>
<dbReference type="AlphaFoldDB" id="A0A1H2A5K1"/>
<proteinExistence type="predicted"/>
<dbReference type="Gene3D" id="1.10.260.40">
    <property type="entry name" value="lambda repressor-like DNA-binding domains"/>
    <property type="match status" value="1"/>
</dbReference>
<dbReference type="InterPro" id="IPR028082">
    <property type="entry name" value="Peripla_BP_I"/>
</dbReference>